<evidence type="ECO:0008006" key="9">
    <source>
        <dbReference type="Google" id="ProtNLM"/>
    </source>
</evidence>
<organism evidence="7 8">
    <name type="scientific">Apiospora aurea</name>
    <dbReference type="NCBI Taxonomy" id="335848"/>
    <lineage>
        <taxon>Eukaryota</taxon>
        <taxon>Fungi</taxon>
        <taxon>Dikarya</taxon>
        <taxon>Ascomycota</taxon>
        <taxon>Pezizomycotina</taxon>
        <taxon>Sordariomycetes</taxon>
        <taxon>Xylariomycetidae</taxon>
        <taxon>Amphisphaeriales</taxon>
        <taxon>Apiosporaceae</taxon>
        <taxon>Apiospora</taxon>
    </lineage>
</organism>
<dbReference type="RefSeq" id="XP_066699227.1">
    <property type="nucleotide sequence ID" value="XM_066843115.1"/>
</dbReference>
<comment type="subcellular location">
    <subcellularLocation>
        <location evidence="1">Cytoplasm</location>
    </subcellularLocation>
</comment>
<evidence type="ECO:0000256" key="4">
    <source>
        <dbReference type="ARBA" id="ARBA00037279"/>
    </source>
</evidence>
<name>A0ABR1QCC0_9PEZI</name>
<evidence type="ECO:0000256" key="1">
    <source>
        <dbReference type="ARBA" id="ARBA00004496"/>
    </source>
</evidence>
<dbReference type="PANTHER" id="PTHR21107:SF2">
    <property type="entry name" value="CYTOCHROME C OXIDASE ASSEMBLY PROTEIN COX19"/>
    <property type="match status" value="1"/>
</dbReference>
<dbReference type="EMBL" id="JAQQWE010000005">
    <property type="protein sequence ID" value="KAK7951165.1"/>
    <property type="molecule type" value="Genomic_DNA"/>
</dbReference>
<evidence type="ECO:0000256" key="2">
    <source>
        <dbReference type="ARBA" id="ARBA00022490"/>
    </source>
</evidence>
<evidence type="ECO:0000256" key="6">
    <source>
        <dbReference type="SAM" id="MobiDB-lite"/>
    </source>
</evidence>
<feature type="compositionally biased region" description="Basic and acidic residues" evidence="6">
    <location>
        <begin position="68"/>
        <end position="77"/>
    </location>
</feature>
<comment type="similarity">
    <text evidence="5">Belongs to the COX19 family.</text>
</comment>
<feature type="region of interest" description="Disordered" evidence="6">
    <location>
        <begin position="1"/>
        <end position="28"/>
    </location>
</feature>
<evidence type="ECO:0000313" key="7">
    <source>
        <dbReference type="EMBL" id="KAK7951165.1"/>
    </source>
</evidence>
<feature type="compositionally biased region" description="Basic and acidic residues" evidence="6">
    <location>
        <begin position="110"/>
        <end position="122"/>
    </location>
</feature>
<gene>
    <name evidence="7" type="ORF">PG986_006893</name>
</gene>
<reference evidence="7 8" key="1">
    <citation type="submission" date="2023-01" db="EMBL/GenBank/DDBJ databases">
        <title>Analysis of 21 Apiospora genomes using comparative genomics revels a genus with tremendous synthesis potential of carbohydrate active enzymes and secondary metabolites.</title>
        <authorList>
            <person name="Sorensen T."/>
        </authorList>
    </citation>
    <scope>NUCLEOTIDE SEQUENCE [LARGE SCALE GENOMIC DNA]</scope>
    <source>
        <strain evidence="7 8">CBS 24483</strain>
    </source>
</reference>
<dbReference type="InterPro" id="IPR051383">
    <property type="entry name" value="COX19"/>
</dbReference>
<evidence type="ECO:0000256" key="3">
    <source>
        <dbReference type="ARBA" id="ARBA00023157"/>
    </source>
</evidence>
<dbReference type="GeneID" id="92076177"/>
<sequence length="122" mass="13429">MSSFGSPGGAVYTGKPIPPQRGSFPLDHDGECKEVMSNYLECIKKAKGLNDPSCRELAKGYLSCRMDNFRDPEDHGTDGPGPRSRNLMAKDEFKNLGFAEPKPKTPITTKEPEKGVKGELLW</sequence>
<keyword evidence="8" id="KW-1185">Reference proteome</keyword>
<accession>A0ABR1QCC0</accession>
<dbReference type="PROSITE" id="PS51808">
    <property type="entry name" value="CHCH"/>
    <property type="match status" value="1"/>
</dbReference>
<evidence type="ECO:0000256" key="5">
    <source>
        <dbReference type="ARBA" id="ARBA00038223"/>
    </source>
</evidence>
<feature type="region of interest" description="Disordered" evidence="6">
    <location>
        <begin position="68"/>
        <end position="122"/>
    </location>
</feature>
<comment type="function">
    <text evidence="4">Required for the assembly of mitochondrial cytochrome c oxidase.</text>
</comment>
<evidence type="ECO:0000313" key="8">
    <source>
        <dbReference type="Proteomes" id="UP001391051"/>
    </source>
</evidence>
<dbReference type="PANTHER" id="PTHR21107">
    <property type="entry name" value="CYTOCHROME C OXIDASE ASSEMBLY PROTEIN COX19"/>
    <property type="match status" value="1"/>
</dbReference>
<dbReference type="Proteomes" id="UP001391051">
    <property type="component" value="Unassembled WGS sequence"/>
</dbReference>
<comment type="caution">
    <text evidence="7">The sequence shown here is derived from an EMBL/GenBank/DDBJ whole genome shotgun (WGS) entry which is preliminary data.</text>
</comment>
<protein>
    <recommendedName>
        <fullName evidence="9">Cytochrome c oxidase assembly protein COX19</fullName>
    </recommendedName>
</protein>
<keyword evidence="3" id="KW-1015">Disulfide bond</keyword>
<keyword evidence="2" id="KW-0963">Cytoplasm</keyword>
<proteinExistence type="inferred from homology"/>